<keyword evidence="3" id="KW-0326">Glycosidase</keyword>
<evidence type="ECO:0000313" key="6">
    <source>
        <dbReference type="WBParaSite" id="GPLIN_000304900"/>
    </source>
</evidence>
<keyword evidence="5" id="KW-1185">Reference proteome</keyword>
<dbReference type="Pfam" id="PF00150">
    <property type="entry name" value="Cellulase"/>
    <property type="match status" value="1"/>
</dbReference>
<dbReference type="InterPro" id="IPR017853">
    <property type="entry name" value="GH"/>
</dbReference>
<organism evidence="5 6">
    <name type="scientific">Globodera pallida</name>
    <name type="common">Potato cyst nematode worm</name>
    <name type="synonym">Heterodera pallida</name>
    <dbReference type="NCBI Taxonomy" id="36090"/>
    <lineage>
        <taxon>Eukaryota</taxon>
        <taxon>Metazoa</taxon>
        <taxon>Ecdysozoa</taxon>
        <taxon>Nematoda</taxon>
        <taxon>Chromadorea</taxon>
        <taxon>Rhabditida</taxon>
        <taxon>Tylenchina</taxon>
        <taxon>Tylenchomorpha</taxon>
        <taxon>Tylenchoidea</taxon>
        <taxon>Heteroderidae</taxon>
        <taxon>Heteroderinae</taxon>
        <taxon>Globodera</taxon>
    </lineage>
</organism>
<reference evidence="5" key="2">
    <citation type="submission" date="2014-05" db="EMBL/GenBank/DDBJ databases">
        <title>The genome and life-stage specific transcriptomes of Globodera pallida elucidate key aspects of plant parasitism by a cyst nematode.</title>
        <authorList>
            <person name="Cotton J.A."/>
            <person name="Lilley C.J."/>
            <person name="Jones L.M."/>
            <person name="Kikuchi T."/>
            <person name="Reid A.J."/>
            <person name="Thorpe P."/>
            <person name="Tsai I.J."/>
            <person name="Beasley H."/>
            <person name="Blok V."/>
            <person name="Cock P.J.A."/>
            <person name="Van den Akker S.E."/>
            <person name="Holroyd N."/>
            <person name="Hunt M."/>
            <person name="Mantelin S."/>
            <person name="Naghra H."/>
            <person name="Pain A."/>
            <person name="Palomares-Rius J.E."/>
            <person name="Zarowiecki M."/>
            <person name="Berriman M."/>
            <person name="Jones J.T."/>
            <person name="Urwin P.E."/>
        </authorList>
    </citation>
    <scope>NUCLEOTIDE SEQUENCE [LARGE SCALE GENOMIC DNA]</scope>
    <source>
        <strain evidence="5">Lindley</strain>
    </source>
</reference>
<dbReference type="WBParaSite" id="GPLIN_000304900">
    <property type="protein sequence ID" value="GPLIN_000304900"/>
    <property type="gene ID" value="GPLIN_000304900"/>
</dbReference>
<name>A0A183BR13_GLOPA</name>
<dbReference type="PANTHER" id="PTHR34142:SF1">
    <property type="entry name" value="GLYCOSIDE HYDROLASE FAMILY 5 DOMAIN-CONTAINING PROTEIN"/>
    <property type="match status" value="1"/>
</dbReference>
<reference evidence="5" key="1">
    <citation type="submission" date="2013-12" db="EMBL/GenBank/DDBJ databases">
        <authorList>
            <person name="Aslett M."/>
        </authorList>
    </citation>
    <scope>NUCLEOTIDE SEQUENCE [LARGE SCALE GENOMIC DNA]</scope>
    <source>
        <strain evidence="5">Lindley</strain>
    </source>
</reference>
<evidence type="ECO:0000313" key="5">
    <source>
        <dbReference type="Proteomes" id="UP000050741"/>
    </source>
</evidence>
<comment type="similarity">
    <text evidence="1">Belongs to the glycosyl hydrolase 5 (cellulase A) family.</text>
</comment>
<evidence type="ECO:0000259" key="4">
    <source>
        <dbReference type="Pfam" id="PF00150"/>
    </source>
</evidence>
<dbReference type="GO" id="GO:0004553">
    <property type="term" value="F:hydrolase activity, hydrolyzing O-glycosyl compounds"/>
    <property type="evidence" value="ECO:0007669"/>
    <property type="project" value="InterPro"/>
</dbReference>
<evidence type="ECO:0000256" key="1">
    <source>
        <dbReference type="ARBA" id="ARBA00005641"/>
    </source>
</evidence>
<reference evidence="6" key="3">
    <citation type="submission" date="2016-06" db="UniProtKB">
        <authorList>
            <consortium name="WormBaseParasite"/>
        </authorList>
    </citation>
    <scope>IDENTIFICATION</scope>
</reference>
<dbReference type="AlphaFoldDB" id="A0A183BR13"/>
<dbReference type="GO" id="GO:0000272">
    <property type="term" value="P:polysaccharide catabolic process"/>
    <property type="evidence" value="ECO:0007669"/>
    <property type="project" value="InterPro"/>
</dbReference>
<sequence length="670" mass="76276">MLKWIDRKVNRKNCDLPNVFESKVYGRALALIGKIDEHLVEQQNREFTTTLEYKQWKTNMLYKITTELPYLDALKHLISVERGLLKVENLTLVSTVADLSFRLFNVIGAAVFGDLDTAESREKRDSTFTCILKSISIAYERRREPLLKISEMIMTDATKLEVLGIMCAATRHGSNTTSYHAHVEIYQRLTRGIAESMHTWLNSELESIWPDVTLSHVTKALGTEDIKQANYQQVAELIQYEANQRGNSSYFHQVVVGPDWERDRFFFHEGKRNEIATIFGKRGVNVVITRYNKEEAGFFERLSACDEWINNNRSVVEDHLKNQLSALGGNAKLSDIVLGVSVDFKYAFLVGEYHWHHMVLLHNRKWLSLDCNIHVGIAGDKIRGTRNHLVNEGGNVVQLRGMSLFWSQWEAGAKFFNEQTVKCLKCSWHADIHPVTSLAKVERVVNAAINNCMYVLIDWHYTDSTAYLDKAVEFFSRISKLCAGKCNCLYETWNEPRDNDWSAQLKPYHETVINAIRQNDPEGVAIVGTPNWDQDVQAAADDPIKDQTNVMYTLHFYAGTHKQELRDKALQAINKGLPLFVTEYGTTPATGDGMSDLGETLQWYEFLDNNRISYINWAVDDKSEQSAALQPNSVPADVCSDAKLSTSGEFVKRDLTTKNAKPQTGECADF</sequence>
<protein>
    <submittedName>
        <fullName evidence="6">Cellulase domain-containing protein</fullName>
    </submittedName>
</protein>
<feature type="domain" description="Glycoside hydrolase family 5" evidence="4">
    <location>
        <begin position="390"/>
        <end position="623"/>
    </location>
</feature>
<dbReference type="PANTHER" id="PTHR34142">
    <property type="entry name" value="ENDO-BETA-1,4-GLUCANASE A"/>
    <property type="match status" value="1"/>
</dbReference>
<dbReference type="Gene3D" id="3.20.20.80">
    <property type="entry name" value="Glycosidases"/>
    <property type="match status" value="1"/>
</dbReference>
<dbReference type="SUPFAM" id="SSF51445">
    <property type="entry name" value="(Trans)glycosidases"/>
    <property type="match status" value="1"/>
</dbReference>
<evidence type="ECO:0000256" key="3">
    <source>
        <dbReference type="ARBA" id="ARBA00023295"/>
    </source>
</evidence>
<proteinExistence type="inferred from homology"/>
<evidence type="ECO:0000256" key="2">
    <source>
        <dbReference type="ARBA" id="ARBA00022801"/>
    </source>
</evidence>
<dbReference type="InterPro" id="IPR001547">
    <property type="entry name" value="Glyco_hydro_5"/>
</dbReference>
<keyword evidence="2" id="KW-0378">Hydrolase</keyword>
<dbReference type="Proteomes" id="UP000050741">
    <property type="component" value="Unassembled WGS sequence"/>
</dbReference>
<accession>A0A183BR13</accession>